<dbReference type="UniPathway" id="UPA00559"/>
<evidence type="ECO:0000313" key="12">
    <source>
        <dbReference type="EMBL" id="EEP77430.1"/>
    </source>
</evidence>
<feature type="domain" description="Fe-containing alcohol dehydrogenase-like C-terminal" evidence="11">
    <location>
        <begin position="165"/>
        <end position="347"/>
    </location>
</feature>
<keyword evidence="7 8" id="KW-0411">Iron-sulfur</keyword>
<dbReference type="GeneID" id="8441558"/>
<dbReference type="Gene3D" id="3.40.50.11860">
    <property type="entry name" value="Diphthamide synthesis DPH1/DPH2 domain 3"/>
    <property type="match status" value="1"/>
</dbReference>
<dbReference type="Pfam" id="PF00465">
    <property type="entry name" value="Fe-ADH"/>
    <property type="match status" value="1"/>
</dbReference>
<dbReference type="InterPro" id="IPR034786">
    <property type="entry name" value="MAR"/>
</dbReference>
<dbReference type="GO" id="GO:0090560">
    <property type="term" value="F:2-(3-amino-3-carboxypropyl)histidine synthase activity"/>
    <property type="evidence" value="ECO:0007669"/>
    <property type="project" value="InterPro"/>
</dbReference>
<dbReference type="GO" id="GO:0018506">
    <property type="term" value="F:maleylacetate reductase activity"/>
    <property type="evidence" value="ECO:0007669"/>
    <property type="project" value="InterPro"/>
</dbReference>
<accession>C4JF57</accession>
<dbReference type="Proteomes" id="UP000002058">
    <property type="component" value="Unassembled WGS sequence"/>
</dbReference>
<evidence type="ECO:0000256" key="4">
    <source>
        <dbReference type="ARBA" id="ARBA00022723"/>
    </source>
</evidence>
<dbReference type="PANTHER" id="PTHR10762">
    <property type="entry name" value="DIPHTHAMIDE BIOSYNTHESIS PROTEIN"/>
    <property type="match status" value="1"/>
</dbReference>
<dbReference type="VEuPathDB" id="FungiDB:UREG_02279"/>
<comment type="cofactor">
    <cofactor evidence="1">
        <name>[4Fe-4S] cluster</name>
        <dbReference type="ChEBI" id="CHEBI:49883"/>
    </cofactor>
</comment>
<comment type="pathway">
    <text evidence="2 8">Protein modification; peptidyl-diphthamide biosynthesis.</text>
</comment>
<keyword evidence="6 8" id="KW-0408">Iron</keyword>
<evidence type="ECO:0000256" key="2">
    <source>
        <dbReference type="ARBA" id="ARBA00005156"/>
    </source>
</evidence>
<dbReference type="eggNOG" id="KOG3857">
    <property type="taxonomic scope" value="Eukaryota"/>
</dbReference>
<dbReference type="SFLD" id="SFLDF00408">
    <property type="entry name" value="Diphthamide_biosynthesis_famil"/>
    <property type="match status" value="1"/>
</dbReference>
<name>C4JF57_UNCRE</name>
<evidence type="ECO:0000256" key="5">
    <source>
        <dbReference type="ARBA" id="ARBA00023002"/>
    </source>
</evidence>
<dbReference type="GO" id="GO:0046872">
    <property type="term" value="F:metal ion binding"/>
    <property type="evidence" value="ECO:0007669"/>
    <property type="project" value="UniProtKB-KW"/>
</dbReference>
<evidence type="ECO:0000313" key="13">
    <source>
        <dbReference type="Proteomes" id="UP000002058"/>
    </source>
</evidence>
<dbReference type="HOGENOM" id="CLU_310174_0_0_1"/>
<dbReference type="CDD" id="cd08177">
    <property type="entry name" value="MAR"/>
    <property type="match status" value="1"/>
</dbReference>
<evidence type="ECO:0000256" key="9">
    <source>
        <dbReference type="SAM" id="MobiDB-lite"/>
    </source>
</evidence>
<feature type="region of interest" description="Disordered" evidence="9">
    <location>
        <begin position="797"/>
        <end position="874"/>
    </location>
</feature>
<dbReference type="Gene3D" id="3.40.50.11840">
    <property type="entry name" value="Diphthamide synthesis DPH1/DPH2 domain 1"/>
    <property type="match status" value="1"/>
</dbReference>
<reference evidence="13" key="1">
    <citation type="journal article" date="2009" name="Genome Res.">
        <title>Comparative genomic analyses of the human fungal pathogens Coccidioides and their relatives.</title>
        <authorList>
            <person name="Sharpton T.J."/>
            <person name="Stajich J.E."/>
            <person name="Rounsley S.D."/>
            <person name="Gardner M.J."/>
            <person name="Wortman J.R."/>
            <person name="Jordar V.S."/>
            <person name="Maiti R."/>
            <person name="Kodira C.D."/>
            <person name="Neafsey D.E."/>
            <person name="Zeng Q."/>
            <person name="Hung C.-Y."/>
            <person name="McMahan C."/>
            <person name="Muszewska A."/>
            <person name="Grynberg M."/>
            <person name="Mandel M.A."/>
            <person name="Kellner E.M."/>
            <person name="Barker B.M."/>
            <person name="Galgiani J.N."/>
            <person name="Orbach M.J."/>
            <person name="Kirkland T.N."/>
            <person name="Cole G.T."/>
            <person name="Henn M.R."/>
            <person name="Birren B.W."/>
            <person name="Taylor J.W."/>
        </authorList>
    </citation>
    <scope>NUCLEOTIDE SEQUENCE [LARGE SCALE GENOMIC DNA]</scope>
    <source>
        <strain evidence="13">UAMH 1704</strain>
    </source>
</reference>
<sequence length="949" mass="103084">MEAFEYNANPARVVFGFGTIKQLPDEITRLNLSSPLLLSTPQQVQQADDLKSLLKGKVAGVFIEATMHTPTHITEKALAYAKAQAADSVISIGGGSTIGLGKAISIRTGLPHICIPTTYAGSEMTPILGETADGVKKTRTDPKILPGTVIYDVDFTMSLPVGMSATSGVNAIAHAVEALYARNGNPIIRLLALEGIRSLATALPEIVKNPSSRDARSLALYGAWLCGTCLGSVGMSIHHKLCHTLGGSFDLPHAETHTAVLPHAISYNAPSIPDAMKALAEALPESKGDAIHGLNVLLSKLQVKRALKDFGMKEEDIDKGADIAVSNPYWNPREIQREPIRELIRRVWAGRNWPANTAVRNSCAQALSRNKMGIPEVAPVLSTPDDHILEATEPIVTPRTHKSDEELRITYDIERTIKEIKQGRWRKVALQFPDEMLPDAPRVFQLLSRGLEWLDFPQQRVKAAQGTVTCACGRPSKNTAEGVDVEAVAEAVANDLNVKDSLDGLPPRLYILGDTSYGTCCVDEVAAEHVDADVVVHYGRACLSPTARLPVIHVFTHRPLDHGLVLRAFEETFPNKDERILIVADVTYADHVEPIALKLTQEMGYSNVFATSVVHDPASPVPNRTIPDAVRGDSEILREWQLFHISDPPTSLLLTLSSRVASIRIYPTDQEPPLSKQPPKPLLTSTAAALRRRYAIITSLSTTPIFGILINTLSVKNYLPMVKHVQKQIAAAGKKSYLFVVGGWVVIGCWESSLVDSTEFWKPVITPFELELALQSDEDRVWTGEWRSDFQAVLDGAKAGEGGQPNGNRVEAQVPNSEADHDDGSDAFSDAEESAPPEFDLRTGKYVSVSSTRPMRSPHASASVATRGSIEGRSSKALTKRANGDLATIAGVLSPGAEFLRSNRTWNGLGSDFTIQYEDDGMNEEGSPVVEGRSGIARGYTVGELEERR</sequence>
<dbReference type="Gene3D" id="3.40.50.1970">
    <property type="match status" value="1"/>
</dbReference>
<dbReference type="InterPro" id="IPR010014">
    <property type="entry name" value="DHP2"/>
</dbReference>
<gene>
    <name evidence="12" type="ORF">UREG_02279</name>
</gene>
<comment type="function">
    <text evidence="8">Required for the first step of diphthamide biosynthesis, a post-translational modification of histidine which occurs in elongation factor 2. DPH1 and DPH2 transfer a 3-amino-3-carboxypropyl (ACP) group from S-adenosyl-L-methionine (SAM) to a histidine residue, the reaction is assisted by a reduction system comprising DPH3 and a NADH-dependent reductase. Facilitates the reduction of the catalytic iron-sulfur cluster found in the DPH1 subunit.</text>
</comment>
<dbReference type="InterPro" id="IPR042263">
    <property type="entry name" value="DPH1/DPH2_1"/>
</dbReference>
<dbReference type="NCBIfam" id="TIGR00272">
    <property type="entry name" value="DPH2"/>
    <property type="match status" value="1"/>
</dbReference>
<dbReference type="SFLD" id="SFLDG01121">
    <property type="entry name" value="Diphthamide_biosynthesis"/>
    <property type="match status" value="1"/>
</dbReference>
<dbReference type="Pfam" id="PF01866">
    <property type="entry name" value="Diphthamide_syn"/>
    <property type="match status" value="1"/>
</dbReference>
<feature type="domain" description="Alcohol dehydrogenase iron-type/glycerol dehydrogenase GldA" evidence="10">
    <location>
        <begin position="10"/>
        <end position="152"/>
    </location>
</feature>
<organism evidence="12 13">
    <name type="scientific">Uncinocarpus reesii (strain UAMH 1704)</name>
    <dbReference type="NCBI Taxonomy" id="336963"/>
    <lineage>
        <taxon>Eukaryota</taxon>
        <taxon>Fungi</taxon>
        <taxon>Dikarya</taxon>
        <taxon>Ascomycota</taxon>
        <taxon>Pezizomycotina</taxon>
        <taxon>Eurotiomycetes</taxon>
        <taxon>Eurotiomycetidae</taxon>
        <taxon>Onygenales</taxon>
        <taxon>Onygenaceae</taxon>
        <taxon>Uncinocarpus</taxon>
    </lineage>
</organism>
<dbReference type="RefSeq" id="XP_002542763.1">
    <property type="nucleotide sequence ID" value="XM_002542717.1"/>
</dbReference>
<dbReference type="KEGG" id="ure:UREG_02279"/>
<dbReference type="OrthoDB" id="449241at2759"/>
<evidence type="ECO:0000256" key="6">
    <source>
        <dbReference type="ARBA" id="ARBA00023004"/>
    </source>
</evidence>
<dbReference type="AlphaFoldDB" id="C4JF57"/>
<feature type="compositionally biased region" description="Acidic residues" evidence="9">
    <location>
        <begin position="825"/>
        <end position="835"/>
    </location>
</feature>
<proteinExistence type="inferred from homology"/>
<dbReference type="FunCoup" id="C4JF57">
    <property type="interactions" value="840"/>
</dbReference>
<dbReference type="InterPro" id="IPR042265">
    <property type="entry name" value="DPH1/DPH2_3"/>
</dbReference>
<evidence type="ECO:0000259" key="11">
    <source>
        <dbReference type="Pfam" id="PF25137"/>
    </source>
</evidence>
<comment type="subcellular location">
    <subcellularLocation>
        <location evidence="8">Cytoplasm</location>
    </subcellularLocation>
</comment>
<dbReference type="SUPFAM" id="SSF56796">
    <property type="entry name" value="Dehydroquinate synthase-like"/>
    <property type="match status" value="1"/>
</dbReference>
<keyword evidence="8" id="KW-0963">Cytoplasm</keyword>
<dbReference type="InterPro" id="IPR001670">
    <property type="entry name" value="ADH_Fe/GldA"/>
</dbReference>
<protein>
    <recommendedName>
        <fullName evidence="8">2-(3-amino-3-carboxypropyl)histidine synthase subunit 2</fullName>
    </recommendedName>
</protein>
<evidence type="ECO:0000256" key="8">
    <source>
        <dbReference type="RuleBase" id="RU364133"/>
    </source>
</evidence>
<evidence type="ECO:0000256" key="1">
    <source>
        <dbReference type="ARBA" id="ARBA00001966"/>
    </source>
</evidence>
<keyword evidence="4 8" id="KW-0479">Metal-binding</keyword>
<dbReference type="InterPro" id="IPR016435">
    <property type="entry name" value="DPH1/DPH2"/>
</dbReference>
<dbReference type="GO" id="GO:0017183">
    <property type="term" value="P:protein histidyl modification to diphthamide"/>
    <property type="evidence" value="ECO:0007669"/>
    <property type="project" value="UniProtKB-UniPathway"/>
</dbReference>
<dbReference type="GO" id="GO:0005737">
    <property type="term" value="C:cytoplasm"/>
    <property type="evidence" value="ECO:0007669"/>
    <property type="project" value="UniProtKB-SubCell"/>
</dbReference>
<dbReference type="PANTHER" id="PTHR10762:SF2">
    <property type="entry name" value="2-(3-AMINO-3-CARBOXYPROPYL)HISTIDINE SYNTHASE SUBUNIT 2"/>
    <property type="match status" value="1"/>
</dbReference>
<dbReference type="InterPro" id="IPR056798">
    <property type="entry name" value="ADH_Fe_C"/>
</dbReference>
<evidence type="ECO:0000256" key="3">
    <source>
        <dbReference type="ARBA" id="ARBA00006179"/>
    </source>
</evidence>
<evidence type="ECO:0000256" key="7">
    <source>
        <dbReference type="ARBA" id="ARBA00023014"/>
    </source>
</evidence>
<dbReference type="InParanoid" id="C4JF57"/>
<dbReference type="Gene3D" id="1.20.1090.10">
    <property type="entry name" value="Dehydroquinate synthase-like - alpha domain"/>
    <property type="match status" value="1"/>
</dbReference>
<comment type="similarity">
    <text evidence="3 8">Belongs to the DPH1/DPH2 family. DPH2 subfamily.</text>
</comment>
<dbReference type="EMBL" id="CH476615">
    <property type="protein sequence ID" value="EEP77430.1"/>
    <property type="molecule type" value="Genomic_DNA"/>
</dbReference>
<dbReference type="SFLD" id="SFLDS00032">
    <property type="entry name" value="Radical_SAM_3-amino-3-carboxyp"/>
    <property type="match status" value="1"/>
</dbReference>
<evidence type="ECO:0000259" key="10">
    <source>
        <dbReference type="Pfam" id="PF00465"/>
    </source>
</evidence>
<dbReference type="Pfam" id="PF25137">
    <property type="entry name" value="ADH_Fe_C"/>
    <property type="match status" value="1"/>
</dbReference>
<dbReference type="OMA" id="RNWPANT"/>
<keyword evidence="13" id="KW-1185">Reference proteome</keyword>
<dbReference type="FunFam" id="3.40.50.11860:FF:000001">
    <property type="entry name" value="2-(3-amino-3-carboxypropyl)histidine synthase subunit 2"/>
    <property type="match status" value="1"/>
</dbReference>
<dbReference type="GO" id="GO:0051536">
    <property type="term" value="F:iron-sulfur cluster binding"/>
    <property type="evidence" value="ECO:0007669"/>
    <property type="project" value="UniProtKB-KW"/>
</dbReference>
<dbReference type="eggNOG" id="KOG2648">
    <property type="taxonomic scope" value="Eukaryota"/>
</dbReference>
<dbReference type="NCBIfam" id="TIGR00322">
    <property type="entry name" value="diphth2_R"/>
    <property type="match status" value="1"/>
</dbReference>
<dbReference type="STRING" id="336963.C4JF57"/>
<keyword evidence="5" id="KW-0560">Oxidoreductase</keyword>